<proteinExistence type="predicted"/>
<organism evidence="1">
    <name type="scientific">metagenome</name>
    <dbReference type="NCBI Taxonomy" id="256318"/>
    <lineage>
        <taxon>unclassified sequences</taxon>
        <taxon>metagenomes</taxon>
    </lineage>
</organism>
<gene>
    <name evidence="1" type="ORF">DF3PB_650010</name>
</gene>
<accession>A0A380TK37</accession>
<reference evidence="1" key="1">
    <citation type="submission" date="2018-07" db="EMBL/GenBank/DDBJ databases">
        <authorList>
            <person name="Quirk P.G."/>
            <person name="Krulwich T.A."/>
        </authorList>
    </citation>
    <scope>NUCLEOTIDE SEQUENCE</scope>
</reference>
<protein>
    <submittedName>
        <fullName evidence="1">Uncharacterized protein</fullName>
    </submittedName>
</protein>
<evidence type="ECO:0000313" key="1">
    <source>
        <dbReference type="EMBL" id="SUS08377.1"/>
    </source>
</evidence>
<name>A0A380TK37_9ZZZZ</name>
<dbReference type="EMBL" id="UIDG01000612">
    <property type="protein sequence ID" value="SUS08377.1"/>
    <property type="molecule type" value="Genomic_DNA"/>
</dbReference>
<sequence>MTVHKRHADPHAFTPEMIARRAAAVLGADMDPSFPARVENVLQRSPSTRPEVVCSQDALASFVVAAAHLGAEIAASQRQSFGTADARLLADHLARAMGVDPGISADHERIVETVAYSIANSSDEG</sequence>
<dbReference type="AlphaFoldDB" id="A0A380TK37"/>